<organism evidence="1 2">
    <name type="scientific">Pseudocohnilembus persalinus</name>
    <name type="common">Ciliate</name>
    <dbReference type="NCBI Taxonomy" id="266149"/>
    <lineage>
        <taxon>Eukaryota</taxon>
        <taxon>Sar</taxon>
        <taxon>Alveolata</taxon>
        <taxon>Ciliophora</taxon>
        <taxon>Intramacronucleata</taxon>
        <taxon>Oligohymenophorea</taxon>
        <taxon>Scuticociliatia</taxon>
        <taxon>Philasterida</taxon>
        <taxon>Pseudocohnilembidae</taxon>
        <taxon>Pseudocohnilembus</taxon>
    </lineage>
</organism>
<dbReference type="InParanoid" id="A0A0V0R2P0"/>
<dbReference type="Proteomes" id="UP000054937">
    <property type="component" value="Unassembled WGS sequence"/>
</dbReference>
<evidence type="ECO:0000313" key="1">
    <source>
        <dbReference type="EMBL" id="KRX08669.1"/>
    </source>
</evidence>
<reference evidence="1 2" key="1">
    <citation type="journal article" date="2015" name="Sci. Rep.">
        <title>Genome of the facultative scuticociliatosis pathogen Pseudocohnilembus persalinus provides insight into its virulence through horizontal gene transfer.</title>
        <authorList>
            <person name="Xiong J."/>
            <person name="Wang G."/>
            <person name="Cheng J."/>
            <person name="Tian M."/>
            <person name="Pan X."/>
            <person name="Warren A."/>
            <person name="Jiang C."/>
            <person name="Yuan D."/>
            <person name="Miao W."/>
        </authorList>
    </citation>
    <scope>NUCLEOTIDE SEQUENCE [LARGE SCALE GENOMIC DNA]</scope>
    <source>
        <strain evidence="1">36N120E</strain>
    </source>
</reference>
<evidence type="ECO:0000313" key="2">
    <source>
        <dbReference type="Proteomes" id="UP000054937"/>
    </source>
</evidence>
<dbReference type="OrthoDB" id="6105938at2759"/>
<accession>A0A0V0R2P0</accession>
<evidence type="ECO:0008006" key="3">
    <source>
        <dbReference type="Google" id="ProtNLM"/>
    </source>
</evidence>
<dbReference type="EMBL" id="LDAU01000059">
    <property type="protein sequence ID" value="KRX08669.1"/>
    <property type="molecule type" value="Genomic_DNA"/>
</dbReference>
<dbReference type="SUPFAM" id="SSF57845">
    <property type="entry name" value="B-box zinc-binding domain"/>
    <property type="match status" value="1"/>
</dbReference>
<name>A0A0V0R2P0_PSEPJ</name>
<dbReference type="Gene3D" id="3.30.160.60">
    <property type="entry name" value="Classic Zinc Finger"/>
    <property type="match status" value="1"/>
</dbReference>
<dbReference type="AlphaFoldDB" id="A0A0V0R2P0"/>
<gene>
    <name evidence="1" type="ORF">PPERSA_07481</name>
</gene>
<protein>
    <recommendedName>
        <fullName evidence="3">B box-type domain-containing protein</fullName>
    </recommendedName>
</protein>
<comment type="caution">
    <text evidence="1">The sequence shown here is derived from an EMBL/GenBank/DDBJ whole genome shotgun (WGS) entry which is preliminary data.</text>
</comment>
<proteinExistence type="predicted"/>
<sequence length="110" mass="13180">MKCRQHDDFLSLYCVKHKETLCVQCVYDDHSHRKTGSKCEITSLKNSEQLIKEDIEIFRKFMLQKQEEIQKIQQSLLFNMQTFDISLKKQQNYLIGYFQGFIHQLGKTNE</sequence>
<keyword evidence="2" id="KW-1185">Reference proteome</keyword>